<dbReference type="GO" id="GO:0048038">
    <property type="term" value="F:quinone binding"/>
    <property type="evidence" value="ECO:0007669"/>
    <property type="project" value="UniProtKB-KW"/>
</dbReference>
<evidence type="ECO:0000313" key="12">
    <source>
        <dbReference type="EMBL" id="VFP81031.1"/>
    </source>
</evidence>
<dbReference type="GO" id="GO:0042773">
    <property type="term" value="P:ATP synthesis coupled electron transport"/>
    <property type="evidence" value="ECO:0007669"/>
    <property type="project" value="InterPro"/>
</dbReference>
<dbReference type="GO" id="GO:0050136">
    <property type="term" value="F:NADH dehydrogenase (quinone) (non-electrogenic) activity"/>
    <property type="evidence" value="ECO:0007669"/>
    <property type="project" value="UniProtKB-UniRule"/>
</dbReference>
<dbReference type="GO" id="GO:0005886">
    <property type="term" value="C:plasma membrane"/>
    <property type="evidence" value="ECO:0007669"/>
    <property type="project" value="UniProtKB-SubCell"/>
</dbReference>
<dbReference type="Proteomes" id="UP000294380">
    <property type="component" value="Chromosome"/>
</dbReference>
<gene>
    <name evidence="11 12" type="primary">nuoK</name>
    <name evidence="12" type="ORF">BUCIKOCA2762_112</name>
</gene>
<evidence type="ECO:0000256" key="11">
    <source>
        <dbReference type="HAMAP-Rule" id="MF_01456"/>
    </source>
</evidence>
<keyword evidence="3 11" id="KW-0813">Transport</keyword>
<dbReference type="OrthoDB" id="9801357at2"/>
<dbReference type="HAMAP" id="MF_01456">
    <property type="entry name" value="NDH1_NuoK"/>
    <property type="match status" value="1"/>
</dbReference>
<dbReference type="EMBL" id="LR217707">
    <property type="protein sequence ID" value="VFP81031.1"/>
    <property type="molecule type" value="Genomic_DNA"/>
</dbReference>
<sequence length="100" mass="11362">MLLLNHGIIVSIIIFIIGLMSLLRNKNLIFTLISLEILTNAIALAIVLVGHYWNQTDGQIMYVFIITTAAAEVSIMLAFFLKIYKQYNTLDIFQLSEIDK</sequence>
<comment type="subunit">
    <text evidence="11">NDH-1 is composed of 13 different subunits. Subunits NuoA, H, J, K, L, M, N constitute the membrane sector of the complex.</text>
</comment>
<dbReference type="InterPro" id="IPR001133">
    <property type="entry name" value="NADH_UbQ_OxRdtase_chain4L/K"/>
</dbReference>
<evidence type="ECO:0000256" key="6">
    <source>
        <dbReference type="ARBA" id="ARBA00022719"/>
    </source>
</evidence>
<comment type="function">
    <text evidence="11">NDH-1 shuttles electrons from NADH, via FMN and iron-sulfur (Fe-S) centers, to quinones in the respiratory chain. The immediate electron acceptor for the enzyme in this species is believed to be ubiquinone. Couples the redox reaction to proton translocation (for every two electrons transferred, four hydrogen ions are translocated across the cytoplasmic membrane), and thus conserves the redox energy in a proton gradient.</text>
</comment>
<evidence type="ECO:0000256" key="10">
    <source>
        <dbReference type="ARBA" id="ARBA00023136"/>
    </source>
</evidence>
<feature type="transmembrane region" description="Helical" evidence="11">
    <location>
        <begin position="30"/>
        <end position="53"/>
    </location>
</feature>
<dbReference type="InterPro" id="IPR039428">
    <property type="entry name" value="NUOK/Mnh_C1-like"/>
</dbReference>
<reference evidence="12 13" key="1">
    <citation type="submission" date="2019-02" db="EMBL/GenBank/DDBJ databases">
        <authorList>
            <person name="Manzano-Marin A."/>
            <person name="Manzano-Marin A."/>
        </authorList>
    </citation>
    <scope>NUCLEOTIDE SEQUENCE [LARGE SCALE GENOMIC DNA]</scope>
    <source>
        <strain evidence="12 13">BuCikochiana</strain>
    </source>
</reference>
<keyword evidence="7 11" id="KW-1278">Translocase</keyword>
<proteinExistence type="inferred from homology"/>
<dbReference type="RefSeq" id="WP_154028403.1">
    <property type="nucleotide sequence ID" value="NZ_LR217707.1"/>
</dbReference>
<keyword evidence="11" id="KW-0520">NAD</keyword>
<evidence type="ECO:0000256" key="1">
    <source>
        <dbReference type="ARBA" id="ARBA00004141"/>
    </source>
</evidence>
<comment type="subcellular location">
    <subcellularLocation>
        <location evidence="11">Cell membrane</location>
        <topology evidence="11">Multi-pass membrane protein</topology>
    </subcellularLocation>
    <subcellularLocation>
        <location evidence="1">Membrane</location>
        <topology evidence="1">Multi-pass membrane protein</topology>
    </subcellularLocation>
</comment>
<protein>
    <recommendedName>
        <fullName evidence="11">NADH-quinone oxidoreductase subunit K</fullName>
        <ecNumber evidence="11">7.1.1.-</ecNumber>
    </recommendedName>
    <alternativeName>
        <fullName evidence="11">NADH dehydrogenase I subunit K</fullName>
    </alternativeName>
    <alternativeName>
        <fullName evidence="11">NDH-1 subunit K</fullName>
    </alternativeName>
</protein>
<keyword evidence="12" id="KW-0560">Oxidoreductase</keyword>
<name>A0A451D5A7_9GAMM</name>
<evidence type="ECO:0000256" key="8">
    <source>
        <dbReference type="ARBA" id="ARBA00022989"/>
    </source>
</evidence>
<evidence type="ECO:0000256" key="9">
    <source>
        <dbReference type="ARBA" id="ARBA00023075"/>
    </source>
</evidence>
<dbReference type="EC" id="7.1.1.-" evidence="11"/>
<dbReference type="GO" id="GO:0030964">
    <property type="term" value="C:NADH dehydrogenase complex"/>
    <property type="evidence" value="ECO:0007669"/>
    <property type="project" value="TreeGrafter"/>
</dbReference>
<dbReference type="AlphaFoldDB" id="A0A451D5A7"/>
<evidence type="ECO:0000256" key="5">
    <source>
        <dbReference type="ARBA" id="ARBA00022692"/>
    </source>
</evidence>
<evidence type="ECO:0000313" key="13">
    <source>
        <dbReference type="Proteomes" id="UP000294380"/>
    </source>
</evidence>
<dbReference type="Pfam" id="PF00420">
    <property type="entry name" value="Oxidored_q2"/>
    <property type="match status" value="1"/>
</dbReference>
<organism evidence="12 13">
    <name type="scientific">Buchnera aphidicola</name>
    <name type="common">Cinara kochiana kochiana</name>
    <dbReference type="NCBI Taxonomy" id="2518976"/>
    <lineage>
        <taxon>Bacteria</taxon>
        <taxon>Pseudomonadati</taxon>
        <taxon>Pseudomonadota</taxon>
        <taxon>Gammaproteobacteria</taxon>
        <taxon>Enterobacterales</taxon>
        <taxon>Erwiniaceae</taxon>
        <taxon>Buchnera</taxon>
    </lineage>
</organism>
<dbReference type="NCBIfam" id="NF004320">
    <property type="entry name" value="PRK05715.1-2"/>
    <property type="match status" value="1"/>
</dbReference>
<feature type="transmembrane region" description="Helical" evidence="11">
    <location>
        <begin position="59"/>
        <end position="81"/>
    </location>
</feature>
<comment type="similarity">
    <text evidence="2 11">Belongs to the complex I subunit 4L family.</text>
</comment>
<keyword evidence="9 11" id="KW-0830">Ubiquinone</keyword>
<keyword evidence="10 11" id="KW-0472">Membrane</keyword>
<evidence type="ECO:0000256" key="2">
    <source>
        <dbReference type="ARBA" id="ARBA00010519"/>
    </source>
</evidence>
<keyword evidence="6 11" id="KW-0874">Quinone</keyword>
<accession>A0A451D5A7</accession>
<keyword evidence="4 11" id="KW-1003">Cell membrane</keyword>
<dbReference type="PANTHER" id="PTHR11434">
    <property type="entry name" value="NADH-UBIQUINONE OXIDOREDUCTASE SUBUNIT ND4L"/>
    <property type="match status" value="1"/>
</dbReference>
<evidence type="ECO:0000256" key="7">
    <source>
        <dbReference type="ARBA" id="ARBA00022967"/>
    </source>
</evidence>
<keyword evidence="5 11" id="KW-0812">Transmembrane</keyword>
<evidence type="ECO:0000256" key="4">
    <source>
        <dbReference type="ARBA" id="ARBA00022475"/>
    </source>
</evidence>
<evidence type="ECO:0000256" key="3">
    <source>
        <dbReference type="ARBA" id="ARBA00022448"/>
    </source>
</evidence>
<dbReference type="PANTHER" id="PTHR11434:SF16">
    <property type="entry name" value="NADH-UBIQUINONE OXIDOREDUCTASE CHAIN 4L"/>
    <property type="match status" value="1"/>
</dbReference>
<dbReference type="Gene3D" id="1.10.287.3510">
    <property type="match status" value="1"/>
</dbReference>
<feature type="transmembrane region" description="Helical" evidence="11">
    <location>
        <begin position="6"/>
        <end position="23"/>
    </location>
</feature>
<comment type="catalytic activity">
    <reaction evidence="11">
        <text>a quinone + NADH + 5 H(+)(in) = a quinol + NAD(+) + 4 H(+)(out)</text>
        <dbReference type="Rhea" id="RHEA:57888"/>
        <dbReference type="ChEBI" id="CHEBI:15378"/>
        <dbReference type="ChEBI" id="CHEBI:24646"/>
        <dbReference type="ChEBI" id="CHEBI:57540"/>
        <dbReference type="ChEBI" id="CHEBI:57945"/>
        <dbReference type="ChEBI" id="CHEBI:132124"/>
    </reaction>
</comment>
<dbReference type="NCBIfam" id="NF004319">
    <property type="entry name" value="PRK05715.1-1"/>
    <property type="match status" value="1"/>
</dbReference>
<keyword evidence="8 11" id="KW-1133">Transmembrane helix</keyword>